<sequence length="220" mass="24883">MSYGVQVEVWGPYALFSRPELKAERVSYDVITPSAARGLIEAIFWHPGLRYCIDAIHVLKPVRFTSIRRNEVKSKASAKDALSAMRGGDKPLGIVAPQDILQRAAMVLTDVHYVLDAHFEMTERAAPSDNPGKFKDILTRRLEKGQCYHTPCFGCREFPASFRAWQGGRIPVPEGCEGRRDLGLMLYDMDYSNPRDIQPLFFRAVMEEGTIRVAGEEVYR</sequence>
<dbReference type="NCBIfam" id="TIGR01876">
    <property type="entry name" value="cas_Cas5d"/>
    <property type="match status" value="1"/>
</dbReference>
<dbReference type="RefSeq" id="WP_186888406.1">
    <property type="nucleotide sequence ID" value="NZ_JACONZ010000004.1"/>
</dbReference>
<dbReference type="Pfam" id="PF09704">
    <property type="entry name" value="Cas_Cas5d"/>
    <property type="match status" value="1"/>
</dbReference>
<evidence type="ECO:0000313" key="4">
    <source>
        <dbReference type="Proteomes" id="UP000659630"/>
    </source>
</evidence>
<keyword evidence="2" id="KW-0255">Endonuclease</keyword>
<dbReference type="CDD" id="cd09752">
    <property type="entry name" value="Cas5_I-C"/>
    <property type="match status" value="1"/>
</dbReference>
<accession>A0A923I853</accession>
<dbReference type="GO" id="GO:0043571">
    <property type="term" value="P:maintenance of CRISPR repeat elements"/>
    <property type="evidence" value="ECO:0007669"/>
    <property type="project" value="UniProtKB-UniRule"/>
</dbReference>
<dbReference type="GO" id="GO:0016787">
    <property type="term" value="F:hydrolase activity"/>
    <property type="evidence" value="ECO:0007669"/>
    <property type="project" value="UniProtKB-KW"/>
</dbReference>
<organism evidence="3 4">
    <name type="scientific">Anaerofilum hominis</name>
    <dbReference type="NCBI Taxonomy" id="2763016"/>
    <lineage>
        <taxon>Bacteria</taxon>
        <taxon>Bacillati</taxon>
        <taxon>Bacillota</taxon>
        <taxon>Clostridia</taxon>
        <taxon>Eubacteriales</taxon>
        <taxon>Oscillospiraceae</taxon>
        <taxon>Anaerofilum</taxon>
    </lineage>
</organism>
<dbReference type="NCBIfam" id="TIGR02593">
    <property type="entry name" value="CRISPR_cas5"/>
    <property type="match status" value="1"/>
</dbReference>
<keyword evidence="2" id="KW-0694">RNA-binding</keyword>
<dbReference type="GO" id="GO:0004519">
    <property type="term" value="F:endonuclease activity"/>
    <property type="evidence" value="ECO:0007669"/>
    <property type="project" value="UniProtKB-UniRule"/>
</dbReference>
<dbReference type="Gene3D" id="3.30.70.2660">
    <property type="match status" value="1"/>
</dbReference>
<dbReference type="PIRSF" id="PIRSF029950">
    <property type="entry name" value="Cas_CT1134"/>
    <property type="match status" value="1"/>
</dbReference>
<dbReference type="EMBL" id="JACONZ010000004">
    <property type="protein sequence ID" value="MBC5582046.1"/>
    <property type="molecule type" value="Genomic_DNA"/>
</dbReference>
<gene>
    <name evidence="3" type="primary">cas5c</name>
    <name evidence="3" type="ORF">H8S23_11065</name>
</gene>
<dbReference type="GO" id="GO:0003723">
    <property type="term" value="F:RNA binding"/>
    <property type="evidence" value="ECO:0007669"/>
    <property type="project" value="UniProtKB-UniRule"/>
</dbReference>
<comment type="function">
    <text evidence="2">CRISPR (clustered regularly interspaced short palindromic repeat) is an adaptive immune system that provides protection against mobile genetic elements (viruses, transposable elements and conjugative plasmids). CRISPR clusters contain spacers, sequences complementary to antecedent mobile elements, and target invading nucleic acids. CRISPR clusters are transcribed and processed into CRISPR RNA (crRNA).</text>
</comment>
<keyword evidence="4" id="KW-1185">Reference proteome</keyword>
<protein>
    <recommendedName>
        <fullName evidence="2">pre-crRNA processing endonuclease</fullName>
        <ecNumber evidence="2">3.1.-.-</ecNumber>
    </recommendedName>
</protein>
<name>A0A923I853_9FIRM</name>
<dbReference type="InterPro" id="IPR013422">
    <property type="entry name" value="CRISPR-assoc_prot_Cas5_N"/>
</dbReference>
<keyword evidence="2" id="KW-0378">Hydrolase</keyword>
<reference evidence="3" key="1">
    <citation type="submission" date="2020-08" db="EMBL/GenBank/DDBJ databases">
        <title>Genome public.</title>
        <authorList>
            <person name="Liu C."/>
            <person name="Sun Q."/>
        </authorList>
    </citation>
    <scope>NUCLEOTIDE SEQUENCE</scope>
    <source>
        <strain evidence="3">BX8</strain>
    </source>
</reference>
<proteinExistence type="inferred from homology"/>
<comment type="similarity">
    <text evidence="2">Belongs to the CRISPR-associated protein Cas5 family. Subtype I-C/Dvulg subfamily.</text>
</comment>
<evidence type="ECO:0000313" key="3">
    <source>
        <dbReference type="EMBL" id="MBC5582046.1"/>
    </source>
</evidence>
<dbReference type="AlphaFoldDB" id="A0A923I853"/>
<comment type="caution">
    <text evidence="3">The sequence shown here is derived from an EMBL/GenBank/DDBJ whole genome shotgun (WGS) entry which is preliminary data.</text>
</comment>
<dbReference type="InterPro" id="IPR010155">
    <property type="entry name" value="CRISPR-assoc_prot_Cas5d"/>
</dbReference>
<dbReference type="GO" id="GO:0051607">
    <property type="term" value="P:defense response to virus"/>
    <property type="evidence" value="ECO:0007669"/>
    <property type="project" value="UniProtKB-UniRule"/>
</dbReference>
<dbReference type="InterPro" id="IPR021124">
    <property type="entry name" value="CRISPR-assoc_prot_Cas5"/>
</dbReference>
<dbReference type="EC" id="3.1.-.-" evidence="2"/>
<evidence type="ECO:0000256" key="2">
    <source>
        <dbReference type="PIRNR" id="PIRNR029950"/>
    </source>
</evidence>
<keyword evidence="2" id="KW-0540">Nuclease</keyword>
<evidence type="ECO:0000256" key="1">
    <source>
        <dbReference type="ARBA" id="ARBA00023118"/>
    </source>
</evidence>
<dbReference type="Proteomes" id="UP000659630">
    <property type="component" value="Unassembled WGS sequence"/>
</dbReference>
<keyword evidence="1 2" id="KW-0051">Antiviral defense</keyword>